<protein>
    <submittedName>
        <fullName evidence="1">Uncharacterized protein</fullName>
    </submittedName>
</protein>
<dbReference type="EMBL" id="BARW01017141">
    <property type="protein sequence ID" value="GAI99314.1"/>
    <property type="molecule type" value="Genomic_DNA"/>
</dbReference>
<gene>
    <name evidence="1" type="ORF">S12H4_29678</name>
</gene>
<accession>X1V3V4</accession>
<reference evidence="1" key="1">
    <citation type="journal article" date="2014" name="Front. Microbiol.">
        <title>High frequency of phylogenetically diverse reductive dehalogenase-homologous genes in deep subseafloor sedimentary metagenomes.</title>
        <authorList>
            <person name="Kawai M."/>
            <person name="Futagami T."/>
            <person name="Toyoda A."/>
            <person name="Takaki Y."/>
            <person name="Nishi S."/>
            <person name="Hori S."/>
            <person name="Arai W."/>
            <person name="Tsubouchi T."/>
            <person name="Morono Y."/>
            <person name="Uchiyama I."/>
            <person name="Ito T."/>
            <person name="Fujiyama A."/>
            <person name="Inagaki F."/>
            <person name="Takami H."/>
        </authorList>
    </citation>
    <scope>NUCLEOTIDE SEQUENCE</scope>
    <source>
        <strain evidence="1">Expedition CK06-06</strain>
    </source>
</reference>
<dbReference type="AlphaFoldDB" id="X1V3V4"/>
<feature type="non-terminal residue" evidence="1">
    <location>
        <position position="1"/>
    </location>
</feature>
<organism evidence="1">
    <name type="scientific">marine sediment metagenome</name>
    <dbReference type="NCBI Taxonomy" id="412755"/>
    <lineage>
        <taxon>unclassified sequences</taxon>
        <taxon>metagenomes</taxon>
        <taxon>ecological metagenomes</taxon>
    </lineage>
</organism>
<sequence length="150" mass="17477">NYFREIIMATPSDTLKLYIYLNELESITIPLSKFDKKSEEFYDFGGKVNLNQLEDNLRVSGIDKRLVLIKPTLEGHEEYSIIGNEHLAAKQVNVSIDLINERKRVLLKREKHGRTGVFLKRLLDLNESTEVVLKKLANKKSFVRKKLFQK</sequence>
<comment type="caution">
    <text evidence="1">The sequence shown here is derived from an EMBL/GenBank/DDBJ whole genome shotgun (WGS) entry which is preliminary data.</text>
</comment>
<evidence type="ECO:0000313" key="1">
    <source>
        <dbReference type="EMBL" id="GAI99314.1"/>
    </source>
</evidence>
<name>X1V3V4_9ZZZZ</name>
<proteinExistence type="predicted"/>